<evidence type="ECO:0000313" key="6">
    <source>
        <dbReference type="Proteomes" id="UP000029692"/>
    </source>
</evidence>
<evidence type="ECO:0000256" key="3">
    <source>
        <dbReference type="ARBA" id="ARBA00022840"/>
    </source>
</evidence>
<sequence>MLALEGISFSYPGLPVLEDVSLSVRRGEVVSILGPSGCGKSTLLSVAAGLDAPPRGRVFLDGRDCTGKPGGVSYMQQEDLLLPWRRVGGNIALPLTLGGMSRAQAHQAVEELLPAFGLEGFARAYPFQLSGGMRQRAALMRSYMASSRLMLLDEPFARLDALTRASLHQWFLDLVHRLGTSLLIVTHDIDEALYLSDRIIVLSARPARVVREMDVPDREGRSLHGLTKPDFTRRKQQLLDALGQD</sequence>
<keyword evidence="2" id="KW-0547">Nucleotide-binding</keyword>
<dbReference type="SUPFAM" id="SSF52540">
    <property type="entry name" value="P-loop containing nucleoside triphosphate hydrolases"/>
    <property type="match status" value="1"/>
</dbReference>
<dbReference type="PROSITE" id="PS50893">
    <property type="entry name" value="ABC_TRANSPORTER_2"/>
    <property type="match status" value="1"/>
</dbReference>
<dbReference type="SMART" id="SM00382">
    <property type="entry name" value="AAA"/>
    <property type="match status" value="1"/>
</dbReference>
<comment type="caution">
    <text evidence="5">The sequence shown here is derived from an EMBL/GenBank/DDBJ whole genome shotgun (WGS) entry which is preliminary data.</text>
</comment>
<protein>
    <recommendedName>
        <fullName evidence="4">ABC transporter domain-containing protein</fullName>
    </recommendedName>
</protein>
<dbReference type="STRING" id="1480694.DC28_03880"/>
<dbReference type="eggNOG" id="COG1116">
    <property type="taxonomic scope" value="Bacteria"/>
</dbReference>
<evidence type="ECO:0000256" key="1">
    <source>
        <dbReference type="ARBA" id="ARBA00022448"/>
    </source>
</evidence>
<dbReference type="AlphaFoldDB" id="A0A098R0F6"/>
<name>A0A098R0F6_9SPIO</name>
<dbReference type="GO" id="GO:0016887">
    <property type="term" value="F:ATP hydrolysis activity"/>
    <property type="evidence" value="ECO:0007669"/>
    <property type="project" value="InterPro"/>
</dbReference>
<dbReference type="InterPro" id="IPR003439">
    <property type="entry name" value="ABC_transporter-like_ATP-bd"/>
</dbReference>
<proteinExistence type="predicted"/>
<gene>
    <name evidence="5" type="ORF">DC28_03880</name>
</gene>
<keyword evidence="3" id="KW-0067">ATP-binding</keyword>
<accession>A0A098R0F6</accession>
<evidence type="ECO:0000313" key="5">
    <source>
        <dbReference type="EMBL" id="KGE73414.1"/>
    </source>
</evidence>
<reference evidence="5 6" key="1">
    <citation type="submission" date="2014-05" db="EMBL/GenBank/DDBJ databases">
        <title>De novo Genome Sequence of Spirocheata sp.</title>
        <authorList>
            <person name="Shivani Y."/>
            <person name="Subhash Y."/>
            <person name="Tushar L."/>
            <person name="Sasikala C."/>
            <person name="Ramana C.V."/>
        </authorList>
    </citation>
    <scope>NUCLEOTIDE SEQUENCE [LARGE SCALE GENOMIC DNA]</scope>
    <source>
        <strain evidence="5 6">JC230</strain>
    </source>
</reference>
<dbReference type="PANTHER" id="PTHR42788:SF2">
    <property type="entry name" value="ABC TRANSPORTER ATP-BINDING PROTEIN"/>
    <property type="match status" value="1"/>
</dbReference>
<evidence type="ECO:0000256" key="2">
    <source>
        <dbReference type="ARBA" id="ARBA00022741"/>
    </source>
</evidence>
<dbReference type="InterPro" id="IPR050166">
    <property type="entry name" value="ABC_transporter_ATP-bind"/>
</dbReference>
<organism evidence="5 6">
    <name type="scientific">Spirochaeta lutea</name>
    <dbReference type="NCBI Taxonomy" id="1480694"/>
    <lineage>
        <taxon>Bacteria</taxon>
        <taxon>Pseudomonadati</taxon>
        <taxon>Spirochaetota</taxon>
        <taxon>Spirochaetia</taxon>
        <taxon>Spirochaetales</taxon>
        <taxon>Spirochaetaceae</taxon>
        <taxon>Spirochaeta</taxon>
    </lineage>
</organism>
<keyword evidence="1" id="KW-0813">Transport</keyword>
<dbReference type="EMBL" id="JNUP01000029">
    <property type="protein sequence ID" value="KGE73414.1"/>
    <property type="molecule type" value="Genomic_DNA"/>
</dbReference>
<keyword evidence="6" id="KW-1185">Reference proteome</keyword>
<feature type="domain" description="ABC transporter" evidence="4">
    <location>
        <begin position="2"/>
        <end position="229"/>
    </location>
</feature>
<dbReference type="PANTHER" id="PTHR42788">
    <property type="entry name" value="TAURINE IMPORT ATP-BINDING PROTEIN-RELATED"/>
    <property type="match status" value="1"/>
</dbReference>
<dbReference type="GO" id="GO:0005524">
    <property type="term" value="F:ATP binding"/>
    <property type="evidence" value="ECO:0007669"/>
    <property type="project" value="UniProtKB-KW"/>
</dbReference>
<dbReference type="CDD" id="cd03293">
    <property type="entry name" value="ABC_NrtD_SsuB_transporters"/>
    <property type="match status" value="1"/>
</dbReference>
<dbReference type="Pfam" id="PF00005">
    <property type="entry name" value="ABC_tran"/>
    <property type="match status" value="1"/>
</dbReference>
<dbReference type="Gene3D" id="3.40.50.300">
    <property type="entry name" value="P-loop containing nucleotide triphosphate hydrolases"/>
    <property type="match status" value="1"/>
</dbReference>
<dbReference type="Proteomes" id="UP000029692">
    <property type="component" value="Unassembled WGS sequence"/>
</dbReference>
<dbReference type="InterPro" id="IPR027417">
    <property type="entry name" value="P-loop_NTPase"/>
</dbReference>
<dbReference type="InterPro" id="IPR003593">
    <property type="entry name" value="AAA+_ATPase"/>
</dbReference>
<evidence type="ECO:0000259" key="4">
    <source>
        <dbReference type="PROSITE" id="PS50893"/>
    </source>
</evidence>